<comment type="caution">
    <text evidence="2">The sequence shown here is derived from an EMBL/GenBank/DDBJ whole genome shotgun (WGS) entry which is preliminary data.</text>
</comment>
<dbReference type="SUPFAM" id="SSF49452">
    <property type="entry name" value="Starch-binding domain-like"/>
    <property type="match status" value="1"/>
</dbReference>
<reference evidence="2" key="2">
    <citation type="submission" date="2017-10" db="EMBL/GenBank/DDBJ databases">
        <title>Ladona fulva Genome sequencing and assembly.</title>
        <authorList>
            <person name="Murali S."/>
            <person name="Richards S."/>
            <person name="Bandaranaike D."/>
            <person name="Bellair M."/>
            <person name="Blankenburg K."/>
            <person name="Chao H."/>
            <person name="Dinh H."/>
            <person name="Doddapaneni H."/>
            <person name="Dugan-Rocha S."/>
            <person name="Elkadiri S."/>
            <person name="Gnanaolivu R."/>
            <person name="Hernandez B."/>
            <person name="Skinner E."/>
            <person name="Javaid M."/>
            <person name="Lee S."/>
            <person name="Li M."/>
            <person name="Ming W."/>
            <person name="Munidasa M."/>
            <person name="Muniz J."/>
            <person name="Nguyen L."/>
            <person name="Hughes D."/>
            <person name="Osuji N."/>
            <person name="Pu L.-L."/>
            <person name="Puazo M."/>
            <person name="Qu C."/>
            <person name="Quiroz J."/>
            <person name="Raj R."/>
            <person name="Weissenberger G."/>
            <person name="Xin Y."/>
            <person name="Zou X."/>
            <person name="Han Y."/>
            <person name="Worley K."/>
            <person name="Muzny D."/>
            <person name="Gibbs R."/>
        </authorList>
    </citation>
    <scope>NUCLEOTIDE SEQUENCE</scope>
    <source>
        <strain evidence="2">Sampled in the wild</strain>
    </source>
</reference>
<dbReference type="PANTHER" id="PTHR22958">
    <property type="entry name" value="GLYCEROPHOSPHORYL DIESTER PHOSPHODIESTERASE"/>
    <property type="match status" value="1"/>
</dbReference>
<dbReference type="InterPro" id="IPR013783">
    <property type="entry name" value="Ig-like_fold"/>
</dbReference>
<feature type="domain" description="CBM20" evidence="1">
    <location>
        <begin position="12"/>
        <end position="132"/>
    </location>
</feature>
<reference evidence="2" key="1">
    <citation type="submission" date="2013-04" db="EMBL/GenBank/DDBJ databases">
        <authorList>
            <person name="Qu J."/>
            <person name="Murali S.C."/>
            <person name="Bandaranaike D."/>
            <person name="Bellair M."/>
            <person name="Blankenburg K."/>
            <person name="Chao H."/>
            <person name="Dinh H."/>
            <person name="Doddapaneni H."/>
            <person name="Downs B."/>
            <person name="Dugan-Rocha S."/>
            <person name="Elkadiri S."/>
            <person name="Gnanaolivu R.D."/>
            <person name="Hernandez B."/>
            <person name="Javaid M."/>
            <person name="Jayaseelan J.C."/>
            <person name="Lee S."/>
            <person name="Li M."/>
            <person name="Ming W."/>
            <person name="Munidasa M."/>
            <person name="Muniz J."/>
            <person name="Nguyen L."/>
            <person name="Ongeri F."/>
            <person name="Osuji N."/>
            <person name="Pu L.-L."/>
            <person name="Puazo M."/>
            <person name="Qu C."/>
            <person name="Quiroz J."/>
            <person name="Raj R."/>
            <person name="Weissenberger G."/>
            <person name="Xin Y."/>
            <person name="Zou X."/>
            <person name="Han Y."/>
            <person name="Richards S."/>
            <person name="Worley K."/>
            <person name="Muzny D."/>
            <person name="Gibbs R."/>
        </authorList>
    </citation>
    <scope>NUCLEOTIDE SEQUENCE</scope>
    <source>
        <strain evidence="2">Sampled in the wild</strain>
    </source>
</reference>
<dbReference type="EMBL" id="KZ308658">
    <property type="protein sequence ID" value="KAG8232830.1"/>
    <property type="molecule type" value="Genomic_DNA"/>
</dbReference>
<dbReference type="PANTHER" id="PTHR22958:SF1">
    <property type="entry name" value="GLYCEROPHOSPHOCHOLINE PHOSPHODIESTERASE GPCPD1"/>
    <property type="match status" value="1"/>
</dbReference>
<dbReference type="GO" id="GO:2001070">
    <property type="term" value="F:starch binding"/>
    <property type="evidence" value="ECO:0007669"/>
    <property type="project" value="InterPro"/>
</dbReference>
<dbReference type="AlphaFoldDB" id="A0A8K0KFN7"/>
<dbReference type="InterPro" id="IPR013784">
    <property type="entry name" value="Carb-bd-like_fold"/>
</dbReference>
<evidence type="ECO:0000259" key="1">
    <source>
        <dbReference type="PROSITE" id="PS51166"/>
    </source>
</evidence>
<dbReference type="Proteomes" id="UP000792457">
    <property type="component" value="Unassembled WGS sequence"/>
</dbReference>
<evidence type="ECO:0000313" key="2">
    <source>
        <dbReference type="EMBL" id="KAG8232830.1"/>
    </source>
</evidence>
<feature type="non-terminal residue" evidence="2">
    <location>
        <position position="321"/>
    </location>
</feature>
<dbReference type="Gene3D" id="2.60.40.10">
    <property type="entry name" value="Immunoglobulins"/>
    <property type="match status" value="1"/>
</dbReference>
<dbReference type="SMART" id="SM01065">
    <property type="entry name" value="CBM_2"/>
    <property type="match status" value="1"/>
</dbReference>
<proteinExistence type="predicted"/>
<dbReference type="InterPro" id="IPR002044">
    <property type="entry name" value="CBM20"/>
</dbReference>
<dbReference type="OrthoDB" id="1058301at2759"/>
<dbReference type="PROSITE" id="PS51166">
    <property type="entry name" value="CBM20"/>
    <property type="match status" value="1"/>
</dbReference>
<evidence type="ECO:0000313" key="3">
    <source>
        <dbReference type="Proteomes" id="UP000792457"/>
    </source>
</evidence>
<protein>
    <recommendedName>
        <fullName evidence="1">CBM20 domain-containing protein</fullName>
    </recommendedName>
</protein>
<dbReference type="GO" id="GO:0047389">
    <property type="term" value="F:glycerophosphocholine phosphodiesterase activity"/>
    <property type="evidence" value="ECO:0007669"/>
    <property type="project" value="TreeGrafter"/>
</dbReference>
<dbReference type="GO" id="GO:0046475">
    <property type="term" value="P:glycerophospholipid catabolic process"/>
    <property type="evidence" value="ECO:0007669"/>
    <property type="project" value="TreeGrafter"/>
</dbReference>
<dbReference type="InterPro" id="IPR051578">
    <property type="entry name" value="GDPD"/>
</dbReference>
<name>A0A8K0KFN7_LADFU</name>
<keyword evidence="3" id="KW-1185">Reference proteome</keyword>
<organism evidence="2 3">
    <name type="scientific">Ladona fulva</name>
    <name type="common">Scarce chaser dragonfly</name>
    <name type="synonym">Libellula fulva</name>
    <dbReference type="NCBI Taxonomy" id="123851"/>
    <lineage>
        <taxon>Eukaryota</taxon>
        <taxon>Metazoa</taxon>
        <taxon>Ecdysozoa</taxon>
        <taxon>Arthropoda</taxon>
        <taxon>Hexapoda</taxon>
        <taxon>Insecta</taxon>
        <taxon>Pterygota</taxon>
        <taxon>Palaeoptera</taxon>
        <taxon>Odonata</taxon>
        <taxon>Epiprocta</taxon>
        <taxon>Anisoptera</taxon>
        <taxon>Libelluloidea</taxon>
        <taxon>Libellulidae</taxon>
        <taxon>Ladona</taxon>
    </lineage>
</organism>
<sequence>MTEQVHDCLKINLEMARRDWKFRVRCNTGPGETVCVVGNCEELGGWKSRNAVMLTKEISSGEDDNIWSCVVSIPLEDVEYRYLVCVIVEPNSDAIERLSVVRLWETSLLPRVILQKVSSNILENPEPEEFGLHDNKNRVERGWLTGDTVLQLKLFDNPIQLWKKKLKGKKVSIKVNPVSINTSSHLSISQYVENSMDESLDTMDGPDKHEFWPIVEVVTINPESANHLKRQPQFGCIYNEGDFLMFQIHVSSLERVVLAPITDKRHRPVGQLCLEYVVIRPVQSFECDMSASYATHWKHTWKGLDVGHRGAGVSFCKTEMK</sequence>
<gene>
    <name evidence="2" type="ORF">J437_LFUL013370</name>
</gene>
<accession>A0A8K0KFN7</accession>
<dbReference type="Pfam" id="PF00686">
    <property type="entry name" value="CBM_20"/>
    <property type="match status" value="1"/>
</dbReference>